<comment type="caution">
    <text evidence="1">The sequence shown here is derived from an EMBL/GenBank/DDBJ whole genome shotgun (WGS) entry which is preliminary data.</text>
</comment>
<dbReference type="Proteomes" id="UP001227268">
    <property type="component" value="Unassembled WGS sequence"/>
</dbReference>
<accession>A0ACC2VJH5</accession>
<keyword evidence="2" id="KW-1185">Reference proteome</keyword>
<proteinExistence type="predicted"/>
<protein>
    <submittedName>
        <fullName evidence="1">Uncharacterized protein</fullName>
    </submittedName>
</protein>
<dbReference type="EMBL" id="JASBWT010000014">
    <property type="protein sequence ID" value="KAJ9098702.1"/>
    <property type="molecule type" value="Genomic_DNA"/>
</dbReference>
<sequence>MDPDTTPASLRTTQQGEAVRKRARSDDADGHHGDDGDGNGNPGDDGSRGPQQQHYSSNNGSWSFPPPHGLATPAHKQSMVGTPTSAVAAMALATPAPNSQDQQQPSSALQVPGTSSEQKKRRRTSPEELKILEDAYLVNTLPSSEDRTRLAERTGMTPRAVQIWFQNKRQTEKRKLTQSMYPNVMIIPIHRHGHSTDHPVPGSITPGGTPIGMPSGAAASATAAAGGTPSTTTWTTYHPHRASHAHPGAPALGPATMAYGTPQGYYVQSNAALAGGRPQPPQATAQQQPPPGYFPVLPPPGMMAYPHPHPHALHHPAHPPAMGFKTEAEQNAARQGDGKDSVPAAEGNTGIEDANNGEEGKPFDEPLNTVTASDIRQGNPSSATPAGATPQPQGHPHPHTAPAWPYYTPGHPYAAYPYPPPQGLNAGPPGTPTPGQGQAQGYPPLPPHLREYYMHPGQHVQAPHYPYAPPPPGTYAYPAPPHLSQQGQAVPVPFGYPSPYHLQYAYGAPSSAPPAMMAPPQSSAGANNAPVGSYPAVAGVGAPAEKGTNTPTPVTGANVGSAAATTSGERGTMAYSYAPSSERDNTGHVQRHGLSDSQATGDAGDNHVEEEEVDEEVEEEEDDDDETNGQAGMRRQVGSSPTPAQHTKTTTTTTMTASSSSSSSGGAVDFHRRNSGEATRAGFRMINGDSSAFAGLESASRGGPRRMMVDDGVVVKQEEDELEESDAEGGAALVQEHDNVDEGRSGTTKDHNLLLSDKKPLLSALTASSQPANNRTLPSAANATNNTSNEKRSQSRIPQPRPRSSMGFHHPSEISPAAPATTSSSLASRGILDEMCAMRELPYKRSNGTTSTSGAMVAGERDEMMPLVAPLSSSSPMLSCDSGIGGVDGLPSSDPDPFGSTTIAIPIPYVRSRGGQGYAGRKSEGKAYRRASPPVNRLGGGGRAQQRRPATTRPSRSPDIFDRMSSDPPSGGLEELCADDDADADARRMMMDVSGGLSDTDQEDDHSRAQSQHRASSKSMASSSGASGEYGPSSASTMILATPIKTEYDHLTGRGIAATTSEAGGRKLRFVPSSATSSGNGRKRKLELTEDDDKENSHQSRAVGSAKMIMGITSTSGKPRPVLGRVASLDFYAGSPAKRSSSLGAEARRLSEVVSKYAKTSTPPTSTMSIGSHTSLARGGSQRSAKSGGSADRDRRHALGALEGHRKLNGSSSLSHSYGKASRLSSRGEKTTAGVARSFSTGQLALGAEEGKYRATTESLTSGRTDDEECARLLLGLGSSR</sequence>
<evidence type="ECO:0000313" key="1">
    <source>
        <dbReference type="EMBL" id="KAJ9098702.1"/>
    </source>
</evidence>
<gene>
    <name evidence="1" type="ORF">QFC21_004350</name>
</gene>
<organism evidence="1 2">
    <name type="scientific">Naganishia friedmannii</name>
    <dbReference type="NCBI Taxonomy" id="89922"/>
    <lineage>
        <taxon>Eukaryota</taxon>
        <taxon>Fungi</taxon>
        <taxon>Dikarya</taxon>
        <taxon>Basidiomycota</taxon>
        <taxon>Agaricomycotina</taxon>
        <taxon>Tremellomycetes</taxon>
        <taxon>Filobasidiales</taxon>
        <taxon>Filobasidiaceae</taxon>
        <taxon>Naganishia</taxon>
    </lineage>
</organism>
<name>A0ACC2VJH5_9TREE</name>
<evidence type="ECO:0000313" key="2">
    <source>
        <dbReference type="Proteomes" id="UP001227268"/>
    </source>
</evidence>
<reference evidence="1" key="1">
    <citation type="submission" date="2023-04" db="EMBL/GenBank/DDBJ databases">
        <title>Draft Genome sequencing of Naganishia species isolated from polar environments using Oxford Nanopore Technology.</title>
        <authorList>
            <person name="Leo P."/>
            <person name="Venkateswaran K."/>
        </authorList>
    </citation>
    <scope>NUCLEOTIDE SEQUENCE</scope>
    <source>
        <strain evidence="1">MNA-CCFEE 5423</strain>
    </source>
</reference>